<evidence type="ECO:0000313" key="3">
    <source>
        <dbReference type="Proteomes" id="UP000245207"/>
    </source>
</evidence>
<reference evidence="2 3" key="1">
    <citation type="journal article" date="2018" name="Mol. Plant">
        <title>The genome of Artemisia annua provides insight into the evolution of Asteraceae family and artemisinin biosynthesis.</title>
        <authorList>
            <person name="Shen Q."/>
            <person name="Zhang L."/>
            <person name="Liao Z."/>
            <person name="Wang S."/>
            <person name="Yan T."/>
            <person name="Shi P."/>
            <person name="Liu M."/>
            <person name="Fu X."/>
            <person name="Pan Q."/>
            <person name="Wang Y."/>
            <person name="Lv Z."/>
            <person name="Lu X."/>
            <person name="Zhang F."/>
            <person name="Jiang W."/>
            <person name="Ma Y."/>
            <person name="Chen M."/>
            <person name="Hao X."/>
            <person name="Li L."/>
            <person name="Tang Y."/>
            <person name="Lv G."/>
            <person name="Zhou Y."/>
            <person name="Sun X."/>
            <person name="Brodelius P.E."/>
            <person name="Rose J.K.C."/>
            <person name="Tang K."/>
        </authorList>
    </citation>
    <scope>NUCLEOTIDE SEQUENCE [LARGE SCALE GENOMIC DNA]</scope>
    <source>
        <strain evidence="3">cv. Huhao1</strain>
        <tissue evidence="2">Leaf</tissue>
    </source>
</reference>
<organism evidence="2 3">
    <name type="scientific">Artemisia annua</name>
    <name type="common">Sweet wormwood</name>
    <dbReference type="NCBI Taxonomy" id="35608"/>
    <lineage>
        <taxon>Eukaryota</taxon>
        <taxon>Viridiplantae</taxon>
        <taxon>Streptophyta</taxon>
        <taxon>Embryophyta</taxon>
        <taxon>Tracheophyta</taxon>
        <taxon>Spermatophyta</taxon>
        <taxon>Magnoliopsida</taxon>
        <taxon>eudicotyledons</taxon>
        <taxon>Gunneridae</taxon>
        <taxon>Pentapetalae</taxon>
        <taxon>asterids</taxon>
        <taxon>campanulids</taxon>
        <taxon>Asterales</taxon>
        <taxon>Asteraceae</taxon>
        <taxon>Asteroideae</taxon>
        <taxon>Anthemideae</taxon>
        <taxon>Artemisiinae</taxon>
        <taxon>Artemisia</taxon>
    </lineage>
</organism>
<evidence type="ECO:0000313" key="2">
    <source>
        <dbReference type="EMBL" id="PWA35070.1"/>
    </source>
</evidence>
<proteinExistence type="predicted"/>
<keyword evidence="3" id="KW-1185">Reference proteome</keyword>
<name>A0A2U1KE86_ARTAN</name>
<dbReference type="PANTHER" id="PTHR36702:SF1">
    <property type="entry name" value="HOLLIDAY JUNCTION RESOLVASE"/>
    <property type="match status" value="1"/>
</dbReference>
<feature type="region of interest" description="Disordered" evidence="1">
    <location>
        <begin position="1"/>
        <end position="23"/>
    </location>
</feature>
<dbReference type="STRING" id="35608.A0A2U1KE86"/>
<dbReference type="PANTHER" id="PTHR36702">
    <property type="entry name" value="HOLLIDAY JUNCTION RESOLVASE"/>
    <property type="match status" value="1"/>
</dbReference>
<dbReference type="Proteomes" id="UP000245207">
    <property type="component" value="Unassembled WGS sequence"/>
</dbReference>
<dbReference type="EMBL" id="PKPP01020753">
    <property type="protein sequence ID" value="PWA35070.1"/>
    <property type="molecule type" value="Genomic_DNA"/>
</dbReference>
<gene>
    <name evidence="2" type="ORF">CTI12_AA612860</name>
</gene>
<protein>
    <submittedName>
        <fullName evidence="2">Uncharacterized protein</fullName>
    </submittedName>
</protein>
<dbReference type="AlphaFoldDB" id="A0A2U1KE86"/>
<sequence>MMTIDSDAMEIDDTTQTNKKRKFPDGIGEGVSLLQNGLRVIASGLSLWQQNQLDYSDLQGEFLTRFSNLEDAVGQMAAIIYQINIAVMTHGWRTDTKAPASHDSRAL</sequence>
<dbReference type="OrthoDB" id="1925340at2759"/>
<comment type="caution">
    <text evidence="2">The sequence shown here is derived from an EMBL/GenBank/DDBJ whole genome shotgun (WGS) entry which is preliminary data.</text>
</comment>
<evidence type="ECO:0000256" key="1">
    <source>
        <dbReference type="SAM" id="MobiDB-lite"/>
    </source>
</evidence>
<accession>A0A2U1KE86</accession>